<gene>
    <name evidence="1" type="ORF">QYF61_009212</name>
</gene>
<organism evidence="1 2">
    <name type="scientific">Mycteria americana</name>
    <name type="common">Wood stork</name>
    <dbReference type="NCBI Taxonomy" id="33587"/>
    <lineage>
        <taxon>Eukaryota</taxon>
        <taxon>Metazoa</taxon>
        <taxon>Chordata</taxon>
        <taxon>Craniata</taxon>
        <taxon>Vertebrata</taxon>
        <taxon>Euteleostomi</taxon>
        <taxon>Archelosauria</taxon>
        <taxon>Archosauria</taxon>
        <taxon>Dinosauria</taxon>
        <taxon>Saurischia</taxon>
        <taxon>Theropoda</taxon>
        <taxon>Coelurosauria</taxon>
        <taxon>Aves</taxon>
        <taxon>Neognathae</taxon>
        <taxon>Neoaves</taxon>
        <taxon>Aequornithes</taxon>
        <taxon>Ciconiiformes</taxon>
        <taxon>Ciconiidae</taxon>
        <taxon>Mycteria</taxon>
    </lineage>
</organism>
<evidence type="ECO:0000313" key="1">
    <source>
        <dbReference type="EMBL" id="KAK4830185.1"/>
    </source>
</evidence>
<proteinExistence type="predicted"/>
<name>A0AAN7PGD6_MYCAM</name>
<accession>A0AAN7PGD6</accession>
<keyword evidence="2" id="KW-1185">Reference proteome</keyword>
<sequence length="77" mass="8881">MFEGVQVAKRSSCLHHVGRVTAKNNNNIKNKCCIKRSVTSRSKEVILPLYSTLMKPHLEYCVQLWGPQHKKDMDLLE</sequence>
<comment type="caution">
    <text evidence="1">The sequence shown here is derived from an EMBL/GenBank/DDBJ whole genome shotgun (WGS) entry which is preliminary data.</text>
</comment>
<dbReference type="Proteomes" id="UP001333110">
    <property type="component" value="Unassembled WGS sequence"/>
</dbReference>
<reference evidence="1 2" key="1">
    <citation type="journal article" date="2023" name="J. Hered.">
        <title>Chromosome-level genome of the wood stork (Mycteria americana) provides insight into avian chromosome evolution.</title>
        <authorList>
            <person name="Flamio R. Jr."/>
            <person name="Ramstad K.M."/>
        </authorList>
    </citation>
    <scope>NUCLEOTIDE SEQUENCE [LARGE SCALE GENOMIC DNA]</scope>
    <source>
        <strain evidence="1">JAX WOST 10</strain>
    </source>
</reference>
<dbReference type="AlphaFoldDB" id="A0AAN7PGD6"/>
<evidence type="ECO:0000313" key="2">
    <source>
        <dbReference type="Proteomes" id="UP001333110"/>
    </source>
</evidence>
<protein>
    <submittedName>
        <fullName evidence="1">Uncharacterized protein</fullName>
    </submittedName>
</protein>
<dbReference type="EMBL" id="JAUNZN010000001">
    <property type="protein sequence ID" value="KAK4830185.1"/>
    <property type="molecule type" value="Genomic_DNA"/>
</dbReference>